<keyword evidence="3" id="KW-0378">Hydrolase</keyword>
<organism evidence="7 8">
    <name type="scientific">Georgenia muralis</name>
    <dbReference type="NCBI Taxonomy" id="154117"/>
    <lineage>
        <taxon>Bacteria</taxon>
        <taxon>Bacillati</taxon>
        <taxon>Actinomycetota</taxon>
        <taxon>Actinomycetes</taxon>
        <taxon>Micrococcales</taxon>
        <taxon>Bogoriellaceae</taxon>
        <taxon>Georgenia</taxon>
    </lineage>
</organism>
<dbReference type="Gene3D" id="3.90.226.10">
    <property type="entry name" value="2-enoyl-CoA Hydratase, Chain A, domain 1"/>
    <property type="match status" value="3"/>
</dbReference>
<dbReference type="CDD" id="cd07023">
    <property type="entry name" value="S49_Sppa_N_C"/>
    <property type="match status" value="1"/>
</dbReference>
<evidence type="ECO:0000256" key="3">
    <source>
        <dbReference type="ARBA" id="ARBA00022801"/>
    </source>
</evidence>
<gene>
    <name evidence="7" type="ORF">EDD32_1448</name>
</gene>
<feature type="active site" description="Proton donor/acceptor" evidence="5">
    <location>
        <position position="161"/>
    </location>
</feature>
<proteinExistence type="inferred from homology"/>
<dbReference type="Proteomes" id="UP000280726">
    <property type="component" value="Unassembled WGS sequence"/>
</dbReference>
<dbReference type="InterPro" id="IPR002142">
    <property type="entry name" value="Peptidase_S49"/>
</dbReference>
<protein>
    <submittedName>
        <fullName evidence="7">Signal peptide peptidase A</fullName>
    </submittedName>
</protein>
<dbReference type="InterPro" id="IPR029045">
    <property type="entry name" value="ClpP/crotonase-like_dom_sf"/>
</dbReference>
<evidence type="ECO:0000313" key="7">
    <source>
        <dbReference type="EMBL" id="RPF26988.1"/>
    </source>
</evidence>
<evidence type="ECO:0000256" key="5">
    <source>
        <dbReference type="PIRSR" id="PIRSR001217-1"/>
    </source>
</evidence>
<evidence type="ECO:0000256" key="4">
    <source>
        <dbReference type="ARBA" id="ARBA00022825"/>
    </source>
</evidence>
<keyword evidence="4" id="KW-0720">Serine protease</keyword>
<comment type="caution">
    <text evidence="7">The sequence shown here is derived from an EMBL/GenBank/DDBJ whole genome shotgun (WGS) entry which is preliminary data.</text>
</comment>
<dbReference type="Pfam" id="PF01343">
    <property type="entry name" value="Peptidase_S49"/>
    <property type="match status" value="2"/>
</dbReference>
<dbReference type="InterPro" id="IPR047272">
    <property type="entry name" value="S49_SppA_C"/>
</dbReference>
<feature type="domain" description="Peptidase S49" evidence="6">
    <location>
        <begin position="94"/>
        <end position="202"/>
    </location>
</feature>
<dbReference type="SUPFAM" id="SSF52096">
    <property type="entry name" value="ClpP/crotonase"/>
    <property type="match status" value="2"/>
</dbReference>
<dbReference type="RefSeq" id="WP_123916223.1">
    <property type="nucleotide sequence ID" value="NZ_RKRA01000001.1"/>
</dbReference>
<reference evidence="7 8" key="1">
    <citation type="submission" date="2018-11" db="EMBL/GenBank/DDBJ databases">
        <title>Sequencing the genomes of 1000 actinobacteria strains.</title>
        <authorList>
            <person name="Klenk H.-P."/>
        </authorList>
    </citation>
    <scope>NUCLEOTIDE SEQUENCE [LARGE SCALE GENOMIC DNA]</scope>
    <source>
        <strain evidence="7 8">DSM 14418</strain>
    </source>
</reference>
<evidence type="ECO:0000313" key="8">
    <source>
        <dbReference type="Proteomes" id="UP000280726"/>
    </source>
</evidence>
<dbReference type="GO" id="GO:0016020">
    <property type="term" value="C:membrane"/>
    <property type="evidence" value="ECO:0007669"/>
    <property type="project" value="InterPro"/>
</dbReference>
<keyword evidence="8" id="KW-1185">Reference proteome</keyword>
<evidence type="ECO:0000256" key="1">
    <source>
        <dbReference type="ARBA" id="ARBA00008683"/>
    </source>
</evidence>
<sequence length="548" mass="59390">MPHLPAVLRLAVGRDSAAPAPDWVVLDLHGSYPAHRSADPVQAVLHRSESLEGLTARLERIADADWVTGVLVRVTGLTAGLATSDAIGRALGRLDAGKRVVVYLPHVSMRTLLVGARVREVVAPESAEVMVPGFAAERTFYGSFLSRHGIAFENLRIREYKSALTRFSEDHMDSHDREQLTAYLDSAERTWLTTLHGARQVDGDVARRWFDPDEDLPRTWFAEELTNATQLLETGLLTRVAYDDEIVTPVEQHWGRALELVLGELGERRAARKADGVTVVPVIGPIVSGRSRPTPPVPFLPGPTAGADTVVAALRKADRDERTRAIVLYVDSPGGSALASDLVCRAVERCTKPVVAVMGEVAGSGGYYVLARADHVVASPFTLTGSIGVVVGKPVLTQLNERHGLNPEVVGREEALFDSPNRPFSDAGRAWAERMMREVYDRFVDRVATGRGLTRERVDEIGRGRIWSGADAVELGLVDELGDLDAGVAAARRLAGLPDDAPVRAAGNGFTLPGTPTFGKDPARTLAGLWPFGQERVLTWMDSTVTIR</sequence>
<dbReference type="OrthoDB" id="9764363at2"/>
<dbReference type="GO" id="GO:0008236">
    <property type="term" value="F:serine-type peptidase activity"/>
    <property type="evidence" value="ECO:0007669"/>
    <property type="project" value="UniProtKB-KW"/>
</dbReference>
<dbReference type="InterPro" id="IPR004634">
    <property type="entry name" value="Pept_S49_pIV"/>
</dbReference>
<dbReference type="EMBL" id="RKRA01000001">
    <property type="protein sequence ID" value="RPF26988.1"/>
    <property type="molecule type" value="Genomic_DNA"/>
</dbReference>
<feature type="domain" description="Peptidase S49" evidence="6">
    <location>
        <begin position="351"/>
        <end position="497"/>
    </location>
</feature>
<name>A0A3N4ZMJ8_9MICO</name>
<dbReference type="GO" id="GO:0006465">
    <property type="term" value="P:signal peptide processing"/>
    <property type="evidence" value="ECO:0007669"/>
    <property type="project" value="InterPro"/>
</dbReference>
<comment type="similarity">
    <text evidence="1">Belongs to the peptidase S49 family.</text>
</comment>
<accession>A0A3N4ZMJ8</accession>
<evidence type="ECO:0000256" key="2">
    <source>
        <dbReference type="ARBA" id="ARBA00022670"/>
    </source>
</evidence>
<dbReference type="PANTHER" id="PTHR33209">
    <property type="entry name" value="PROTEASE 4"/>
    <property type="match status" value="1"/>
</dbReference>
<keyword evidence="2" id="KW-0645">Protease</keyword>
<dbReference type="AlphaFoldDB" id="A0A3N4ZMJ8"/>
<evidence type="ECO:0000259" key="6">
    <source>
        <dbReference type="Pfam" id="PF01343"/>
    </source>
</evidence>
<feature type="active site" description="Nucleophile" evidence="5">
    <location>
        <position position="364"/>
    </location>
</feature>
<dbReference type="PIRSF" id="PIRSF001217">
    <property type="entry name" value="Protease_4_SppA"/>
    <property type="match status" value="1"/>
</dbReference>
<dbReference type="PANTHER" id="PTHR33209:SF1">
    <property type="entry name" value="PEPTIDASE S49 DOMAIN-CONTAINING PROTEIN"/>
    <property type="match status" value="1"/>
</dbReference>